<dbReference type="Gene3D" id="3.30.160.60">
    <property type="entry name" value="Classic Zinc Finger"/>
    <property type="match status" value="4"/>
</dbReference>
<feature type="region of interest" description="Disordered" evidence="18">
    <location>
        <begin position="470"/>
        <end position="491"/>
    </location>
</feature>
<evidence type="ECO:0000256" key="2">
    <source>
        <dbReference type="ARBA" id="ARBA00004173"/>
    </source>
</evidence>
<evidence type="ECO:0000256" key="5">
    <source>
        <dbReference type="ARBA" id="ARBA00007674"/>
    </source>
</evidence>
<evidence type="ECO:0000256" key="6">
    <source>
        <dbReference type="ARBA" id="ARBA00019998"/>
    </source>
</evidence>
<dbReference type="GO" id="GO:0010468">
    <property type="term" value="P:regulation of gene expression"/>
    <property type="evidence" value="ECO:0007669"/>
    <property type="project" value="UniProtKB-ARBA"/>
</dbReference>
<dbReference type="GO" id="GO:0080090">
    <property type="term" value="P:regulation of primary metabolic process"/>
    <property type="evidence" value="ECO:0007669"/>
    <property type="project" value="UniProtKB-ARBA"/>
</dbReference>
<keyword evidence="12" id="KW-0862">Zinc</keyword>
<keyword evidence="7" id="KW-0963">Cytoplasm</keyword>
<dbReference type="PROSITE" id="PS50157">
    <property type="entry name" value="ZINC_FINGER_C2H2_2"/>
    <property type="match status" value="4"/>
</dbReference>
<feature type="domain" description="C2H2-type" evidence="19">
    <location>
        <begin position="751"/>
        <end position="778"/>
    </location>
</feature>
<dbReference type="GO" id="GO:0008270">
    <property type="term" value="F:zinc ion binding"/>
    <property type="evidence" value="ECO:0007669"/>
    <property type="project" value="UniProtKB-KW"/>
</dbReference>
<keyword evidence="21" id="KW-1185">Reference proteome</keyword>
<dbReference type="PANTHER" id="PTHR13113">
    <property type="entry name" value="ECSIT EVOLUTIONARILY CONSERVED SIGNALING INTERMEDIATE IN TOLL PATHWAYS"/>
    <property type="match status" value="1"/>
</dbReference>
<dbReference type="AlphaFoldDB" id="A0A226MBG3"/>
<protein>
    <recommendedName>
        <fullName evidence="6">Evolutionarily conserved signaling intermediate in Toll pathway, mitochondrial</fullName>
    </recommendedName>
</protein>
<comment type="similarity">
    <text evidence="4">Belongs to the krueppel C2H2-type zinc-finger protein family.</text>
</comment>
<organism evidence="20 21">
    <name type="scientific">Callipepla squamata</name>
    <name type="common">Scaled quail</name>
    <dbReference type="NCBI Taxonomy" id="9009"/>
    <lineage>
        <taxon>Eukaryota</taxon>
        <taxon>Metazoa</taxon>
        <taxon>Chordata</taxon>
        <taxon>Craniata</taxon>
        <taxon>Vertebrata</taxon>
        <taxon>Euteleostomi</taxon>
        <taxon>Archelosauria</taxon>
        <taxon>Archosauria</taxon>
        <taxon>Dinosauria</taxon>
        <taxon>Saurischia</taxon>
        <taxon>Theropoda</taxon>
        <taxon>Coelurosauria</taxon>
        <taxon>Aves</taxon>
        <taxon>Neognathae</taxon>
        <taxon>Galloanserae</taxon>
        <taxon>Galliformes</taxon>
        <taxon>Odontophoridae</taxon>
        <taxon>Callipepla</taxon>
    </lineage>
</organism>
<feature type="compositionally biased region" description="Basic and acidic residues" evidence="18">
    <location>
        <begin position="371"/>
        <end position="400"/>
    </location>
</feature>
<dbReference type="InterPro" id="IPR036236">
    <property type="entry name" value="Znf_C2H2_sf"/>
</dbReference>
<feature type="region of interest" description="Disordered" evidence="18">
    <location>
        <begin position="358"/>
        <end position="416"/>
    </location>
</feature>
<dbReference type="Pfam" id="PF14784">
    <property type="entry name" value="ECSIT_C"/>
    <property type="match status" value="1"/>
</dbReference>
<name>A0A226MBG3_CALSU</name>
<dbReference type="InterPro" id="IPR010418">
    <property type="entry name" value="ECSIT"/>
</dbReference>
<evidence type="ECO:0000256" key="14">
    <source>
        <dbReference type="ARBA" id="ARBA00022946"/>
    </source>
</evidence>
<dbReference type="InterPro" id="IPR029342">
    <property type="entry name" value="ECIST_C"/>
</dbReference>
<dbReference type="Pfam" id="PF06239">
    <property type="entry name" value="ECSIT_N"/>
    <property type="match status" value="1"/>
</dbReference>
<reference evidence="20 21" key="1">
    <citation type="submission" date="2016-07" db="EMBL/GenBank/DDBJ databases">
        <title>Disparate Historic Effective Population Sizes Predicted by Modern Levels of Genome Diversity for the Scaled Quail (Callipepla squamata) and the Northern Bobwhite (Colinus virginianus): Inferences from First and Second Generation Draft Genome Assemblies for Sympatric New World Quail.</title>
        <authorList>
            <person name="Oldeschulte D.L."/>
            <person name="Halley Y.A."/>
            <person name="Bhattarai E.K."/>
            <person name="Brashear W.A."/>
            <person name="Hill J."/>
            <person name="Metz R.P."/>
            <person name="Johnson C.D."/>
            <person name="Rollins D."/>
            <person name="Peterson M.J."/>
            <person name="Bickhart D.M."/>
            <person name="Decker J.E."/>
            <person name="Seabury C.M."/>
        </authorList>
    </citation>
    <scope>NUCLEOTIDE SEQUENCE [LARGE SCALE GENOMIC DNA]</scope>
    <source>
        <strain evidence="20 21">Texas</strain>
        <tissue evidence="20">Leg muscle</tissue>
    </source>
</reference>
<dbReference type="GO" id="GO:0005739">
    <property type="term" value="C:mitochondrion"/>
    <property type="evidence" value="ECO:0007669"/>
    <property type="project" value="UniProtKB-SubCell"/>
</dbReference>
<proteinExistence type="inferred from homology"/>
<dbReference type="PROSITE" id="PS00028">
    <property type="entry name" value="ZINC_FINGER_C2H2_1"/>
    <property type="match status" value="4"/>
</dbReference>
<keyword evidence="15" id="KW-0496">Mitochondrion</keyword>
<feature type="compositionally biased region" description="Basic residues" evidence="18">
    <location>
        <begin position="406"/>
        <end position="416"/>
    </location>
</feature>
<keyword evidence="9" id="KW-0479">Metal-binding</keyword>
<evidence type="ECO:0000256" key="1">
    <source>
        <dbReference type="ARBA" id="ARBA00004123"/>
    </source>
</evidence>
<dbReference type="SUPFAM" id="SSF57667">
    <property type="entry name" value="beta-beta-alpha zinc fingers"/>
    <property type="match status" value="3"/>
</dbReference>
<keyword evidence="16" id="KW-0539">Nucleus</keyword>
<keyword evidence="11 17" id="KW-0863">Zinc-finger</keyword>
<comment type="similarity">
    <text evidence="5">Belongs to the ECSIT family.</text>
</comment>
<dbReference type="InterPro" id="IPR013087">
    <property type="entry name" value="Znf_C2H2_type"/>
</dbReference>
<dbReference type="GO" id="GO:0005634">
    <property type="term" value="C:nucleus"/>
    <property type="evidence" value="ECO:0007669"/>
    <property type="project" value="UniProtKB-SubCell"/>
</dbReference>
<evidence type="ECO:0000256" key="11">
    <source>
        <dbReference type="ARBA" id="ARBA00022771"/>
    </source>
</evidence>
<evidence type="ECO:0000256" key="8">
    <source>
        <dbReference type="ARBA" id="ARBA00022588"/>
    </source>
</evidence>
<feature type="domain" description="C2H2-type" evidence="19">
    <location>
        <begin position="783"/>
        <end position="811"/>
    </location>
</feature>
<evidence type="ECO:0000313" key="21">
    <source>
        <dbReference type="Proteomes" id="UP000198323"/>
    </source>
</evidence>
<feature type="domain" description="C2H2-type" evidence="19">
    <location>
        <begin position="693"/>
        <end position="722"/>
    </location>
</feature>
<keyword evidence="8" id="KW-0399">Innate immunity</keyword>
<evidence type="ECO:0000256" key="13">
    <source>
        <dbReference type="ARBA" id="ARBA00022859"/>
    </source>
</evidence>
<feature type="compositionally biased region" description="Pro residues" evidence="18">
    <location>
        <begin position="596"/>
        <end position="621"/>
    </location>
</feature>
<dbReference type="Pfam" id="PF23611">
    <property type="entry name" value="zf-C2H2_16"/>
    <property type="match status" value="1"/>
</dbReference>
<sequence>MRLSWARALPLRRWGGRGAPEAARSVCHRSGDAPDASSDRGPQSAPRDEEQGGPAAFAAALAELERTPGRRLGRLELVAAALAAMPALGVARQRDAYNRLLRLLPRGPWVPRGPFHRLFAPFPRQQECGLQVLEQMERYGVVPDAETRFLLLAVFGPRSRPVRKCQRMLYWLPRMRHVNPYPLPDQLPPPGLAAACLGLRRIANDPDARLSVYQEPEQEDNEGSMQPYIVGIQSAEQQELLARHGPERPVFVEGPFPLWLRSTRLFYYVLRGDPLPPHMRDPPPDPERSLYYPLYLDLDLERGPWDDDEFDVDEVEEGPVFALCMAGAGDQRTLAKWIAGLQQTNPVLGQTPVLFRLGEGDSSAGSPGEGDALHLEGTGEAKLEPPKEVWDRRAQGEGKPWEQIPKKPKRKKRRRRNVNCLRHAVIWYEDHRQRCPYEPRLAELDPSVGLYTTAVWQCERGHRYFQDLHSPLRPLSDSDGDSDTGPGPPVEGRVAALEAVVCVPLPLPLRLGPGRGSLTEEGTSTLLQGGAPALLQAPPLLILAGPGYEGVEGLQLDVRGNEVSCALLEGEGAFPLEPHLPKTEEDKALGLKQEEVPPPAAAEPYLEPPLEPPREPSPPLPAEDADGSDISAIIYEIPKEPEKRRRSRRGRAPDPEGLPEPIPCPYAGCGQVYVALSSFQNHINLAHRKGRTQQCPQPGCGKKFYLTNHLRRHMVIHSGVREFICESCGKSFKRKNHLEVHRRTHTGETPLQCEVCGYRCRQRASLTWHMRRHGGGGPAAHPFPCEHCGKHFERLDGLKCHTLKSHPEPRGT</sequence>
<feature type="region of interest" description="Disordered" evidence="18">
    <location>
        <begin position="594"/>
        <end position="660"/>
    </location>
</feature>
<gene>
    <name evidence="20" type="ORF">ASZ78_003812</name>
</gene>
<dbReference type="SMART" id="SM01284">
    <property type="entry name" value="ECSIT_Cterm"/>
    <property type="match status" value="1"/>
</dbReference>
<accession>A0A226MBG3</accession>
<dbReference type="FunFam" id="3.30.160.60:FF:000183">
    <property type="entry name" value="E3 ubiquitin-protein ligase ZFP91"/>
    <property type="match status" value="1"/>
</dbReference>
<dbReference type="Proteomes" id="UP000198323">
    <property type="component" value="Unassembled WGS sequence"/>
</dbReference>
<dbReference type="EMBL" id="MCFN01002422">
    <property type="protein sequence ID" value="OXB52644.1"/>
    <property type="molecule type" value="Genomic_DNA"/>
</dbReference>
<dbReference type="GO" id="GO:0007178">
    <property type="term" value="P:cell surface receptor protein serine/threonine kinase signaling pathway"/>
    <property type="evidence" value="ECO:0007669"/>
    <property type="project" value="TreeGrafter"/>
</dbReference>
<dbReference type="InterPro" id="IPR056438">
    <property type="entry name" value="Znf-C2H2_CTCF"/>
</dbReference>
<evidence type="ECO:0000256" key="3">
    <source>
        <dbReference type="ARBA" id="ARBA00004496"/>
    </source>
</evidence>
<feature type="region of interest" description="Disordered" evidence="18">
    <location>
        <begin position="16"/>
        <end position="53"/>
    </location>
</feature>
<comment type="subcellular location">
    <subcellularLocation>
        <location evidence="3">Cytoplasm</location>
    </subcellularLocation>
    <subcellularLocation>
        <location evidence="2">Mitochondrion</location>
    </subcellularLocation>
    <subcellularLocation>
        <location evidence="1">Nucleus</location>
    </subcellularLocation>
</comment>
<evidence type="ECO:0000256" key="16">
    <source>
        <dbReference type="ARBA" id="ARBA00023242"/>
    </source>
</evidence>
<keyword evidence="13" id="KW-0391">Immunity</keyword>
<evidence type="ECO:0000256" key="15">
    <source>
        <dbReference type="ARBA" id="ARBA00023128"/>
    </source>
</evidence>
<evidence type="ECO:0000256" key="18">
    <source>
        <dbReference type="SAM" id="MobiDB-lite"/>
    </source>
</evidence>
<feature type="domain" description="C2H2-type" evidence="19">
    <location>
        <begin position="723"/>
        <end position="750"/>
    </location>
</feature>
<dbReference type="PANTHER" id="PTHR13113:SF1">
    <property type="entry name" value="EVOLUTIONARILY CONSERVED SIGNALING INTERMEDIATE IN TOLL PATHWAY, MITOCHONDRIAL"/>
    <property type="match status" value="1"/>
</dbReference>
<evidence type="ECO:0000256" key="12">
    <source>
        <dbReference type="ARBA" id="ARBA00022833"/>
    </source>
</evidence>
<dbReference type="SMART" id="SM00355">
    <property type="entry name" value="ZnF_C2H2"/>
    <property type="match status" value="5"/>
</dbReference>
<dbReference type="OrthoDB" id="10064298at2759"/>
<evidence type="ECO:0000256" key="17">
    <source>
        <dbReference type="PROSITE-ProRule" id="PRU00042"/>
    </source>
</evidence>
<dbReference type="InterPro" id="IPR046448">
    <property type="entry name" value="ECSIT_N"/>
</dbReference>
<evidence type="ECO:0000259" key="19">
    <source>
        <dbReference type="PROSITE" id="PS50157"/>
    </source>
</evidence>
<evidence type="ECO:0000256" key="10">
    <source>
        <dbReference type="ARBA" id="ARBA00022737"/>
    </source>
</evidence>
<dbReference type="Pfam" id="PF00096">
    <property type="entry name" value="zf-C2H2"/>
    <property type="match status" value="2"/>
</dbReference>
<evidence type="ECO:0000256" key="4">
    <source>
        <dbReference type="ARBA" id="ARBA00006991"/>
    </source>
</evidence>
<dbReference type="STRING" id="9009.A0A226MBG3"/>
<dbReference type="GO" id="GO:0045087">
    <property type="term" value="P:innate immune response"/>
    <property type="evidence" value="ECO:0007669"/>
    <property type="project" value="UniProtKB-KW"/>
</dbReference>
<evidence type="ECO:0000313" key="20">
    <source>
        <dbReference type="EMBL" id="OXB52644.1"/>
    </source>
</evidence>
<keyword evidence="14" id="KW-0809">Transit peptide</keyword>
<dbReference type="FunFam" id="3.30.160.60:FF:000685">
    <property type="entry name" value="Zinc finger protein 653"/>
    <property type="match status" value="1"/>
</dbReference>
<evidence type="ECO:0000256" key="9">
    <source>
        <dbReference type="ARBA" id="ARBA00022723"/>
    </source>
</evidence>
<comment type="caution">
    <text evidence="20">The sequence shown here is derived from an EMBL/GenBank/DDBJ whole genome shotgun (WGS) entry which is preliminary data.</text>
</comment>
<evidence type="ECO:0000256" key="7">
    <source>
        <dbReference type="ARBA" id="ARBA00022490"/>
    </source>
</evidence>
<keyword evidence="10" id="KW-0677">Repeat</keyword>